<dbReference type="GO" id="GO:0003700">
    <property type="term" value="F:DNA-binding transcription factor activity"/>
    <property type="evidence" value="ECO:0007669"/>
    <property type="project" value="TreeGrafter"/>
</dbReference>
<evidence type="ECO:0000256" key="2">
    <source>
        <dbReference type="ARBA" id="ARBA00023125"/>
    </source>
</evidence>
<keyword evidence="1" id="KW-0805">Transcription regulation</keyword>
<evidence type="ECO:0000313" key="7">
    <source>
        <dbReference type="Proteomes" id="UP000235162"/>
    </source>
</evidence>
<dbReference type="InterPro" id="IPR036271">
    <property type="entry name" value="Tet_transcr_reg_TetR-rel_C_sf"/>
</dbReference>
<reference evidence="6 7" key="1">
    <citation type="submission" date="2018-01" db="EMBL/GenBank/DDBJ databases">
        <title>The draft genome sequence of Halioglobus japonicus S1-36.</title>
        <authorList>
            <person name="Du Z.-J."/>
            <person name="Shi M.-J."/>
        </authorList>
    </citation>
    <scope>NUCLEOTIDE SEQUENCE [LARGE SCALE GENOMIC DNA]</scope>
    <source>
        <strain evidence="6 7">S1-36</strain>
    </source>
</reference>
<dbReference type="InterPro" id="IPR050109">
    <property type="entry name" value="HTH-type_TetR-like_transc_reg"/>
</dbReference>
<dbReference type="Pfam" id="PF13305">
    <property type="entry name" value="TetR_C_33"/>
    <property type="match status" value="1"/>
</dbReference>
<dbReference type="AlphaFoldDB" id="A0AAP8MHU5"/>
<dbReference type="PRINTS" id="PR00455">
    <property type="entry name" value="HTHTETR"/>
</dbReference>
<sequence>MTEVATSKTYHHGNLRAELLDTAVEQLKHTGAEDLSLRALARAIGVSQTAPYRHFADKSELLAAMATRGYRELIKSLREARDGSGEAADEQMLAVAHAYVNYAADNPQLFKLMFGPAVQPAARYPELREASRETLLLVQATIQRGIDQGIFRSHEDLAYLANAGWSGIYGLATLRIDAPELFERHIDLSRQIELGTRIFLSGISVEND</sequence>
<dbReference type="InterPro" id="IPR001647">
    <property type="entry name" value="HTH_TetR"/>
</dbReference>
<evidence type="ECO:0000256" key="1">
    <source>
        <dbReference type="ARBA" id="ARBA00023015"/>
    </source>
</evidence>
<dbReference type="Pfam" id="PF00440">
    <property type="entry name" value="TetR_N"/>
    <property type="match status" value="1"/>
</dbReference>
<keyword evidence="3" id="KW-0804">Transcription</keyword>
<evidence type="ECO:0000313" key="6">
    <source>
        <dbReference type="EMBL" id="PLW87954.1"/>
    </source>
</evidence>
<name>A0AAP8MHU5_9GAMM</name>
<comment type="caution">
    <text evidence="6">The sequence shown here is derived from an EMBL/GenBank/DDBJ whole genome shotgun (WGS) entry which is preliminary data.</text>
</comment>
<dbReference type="Proteomes" id="UP000235162">
    <property type="component" value="Unassembled WGS sequence"/>
</dbReference>
<feature type="DNA-binding region" description="H-T-H motif" evidence="4">
    <location>
        <begin position="36"/>
        <end position="55"/>
    </location>
</feature>
<feature type="domain" description="HTH tetR-type" evidence="5">
    <location>
        <begin position="13"/>
        <end position="73"/>
    </location>
</feature>
<gene>
    <name evidence="6" type="ORF">C0029_05170</name>
</gene>
<dbReference type="RefSeq" id="WP_066056555.1">
    <property type="nucleotide sequence ID" value="NZ_BMYL01000005.1"/>
</dbReference>
<dbReference type="EMBL" id="PKUR01000001">
    <property type="protein sequence ID" value="PLW87954.1"/>
    <property type="molecule type" value="Genomic_DNA"/>
</dbReference>
<dbReference type="InterPro" id="IPR009057">
    <property type="entry name" value="Homeodomain-like_sf"/>
</dbReference>
<organism evidence="6 7">
    <name type="scientific">Halioglobus japonicus</name>
    <dbReference type="NCBI Taxonomy" id="930805"/>
    <lineage>
        <taxon>Bacteria</taxon>
        <taxon>Pseudomonadati</taxon>
        <taxon>Pseudomonadota</taxon>
        <taxon>Gammaproteobacteria</taxon>
        <taxon>Cellvibrionales</taxon>
        <taxon>Halieaceae</taxon>
        <taxon>Halioglobus</taxon>
    </lineage>
</organism>
<protein>
    <submittedName>
        <fullName evidence="6">TetR/AcrR family transcriptional regulator</fullName>
    </submittedName>
</protein>
<dbReference type="PANTHER" id="PTHR30055:SF234">
    <property type="entry name" value="HTH-TYPE TRANSCRIPTIONAL REGULATOR BETI"/>
    <property type="match status" value="1"/>
</dbReference>
<dbReference type="GO" id="GO:0000976">
    <property type="term" value="F:transcription cis-regulatory region binding"/>
    <property type="evidence" value="ECO:0007669"/>
    <property type="project" value="TreeGrafter"/>
</dbReference>
<dbReference type="SUPFAM" id="SSF46689">
    <property type="entry name" value="Homeodomain-like"/>
    <property type="match status" value="1"/>
</dbReference>
<evidence type="ECO:0000259" key="5">
    <source>
        <dbReference type="PROSITE" id="PS50977"/>
    </source>
</evidence>
<keyword evidence="2 4" id="KW-0238">DNA-binding</keyword>
<dbReference type="SUPFAM" id="SSF48498">
    <property type="entry name" value="Tetracyclin repressor-like, C-terminal domain"/>
    <property type="match status" value="1"/>
</dbReference>
<dbReference type="InterPro" id="IPR025996">
    <property type="entry name" value="MT1864/Rv1816-like_C"/>
</dbReference>
<dbReference type="PROSITE" id="PS50977">
    <property type="entry name" value="HTH_TETR_2"/>
    <property type="match status" value="1"/>
</dbReference>
<proteinExistence type="predicted"/>
<dbReference type="Gene3D" id="1.10.357.10">
    <property type="entry name" value="Tetracycline Repressor, domain 2"/>
    <property type="match status" value="1"/>
</dbReference>
<dbReference type="PANTHER" id="PTHR30055">
    <property type="entry name" value="HTH-TYPE TRANSCRIPTIONAL REGULATOR RUTR"/>
    <property type="match status" value="1"/>
</dbReference>
<accession>A0AAP8MHU5</accession>
<evidence type="ECO:0000256" key="3">
    <source>
        <dbReference type="ARBA" id="ARBA00023163"/>
    </source>
</evidence>
<keyword evidence="7" id="KW-1185">Reference proteome</keyword>
<evidence type="ECO:0000256" key="4">
    <source>
        <dbReference type="PROSITE-ProRule" id="PRU00335"/>
    </source>
</evidence>